<accession>A0A066ZA63</accession>
<gene>
    <name evidence="5" type="ORF">KCH_11400</name>
</gene>
<dbReference type="HOGENOM" id="CLU_001570_5_1_11"/>
<comment type="cofactor">
    <cofactor evidence="1 3">
        <name>heme</name>
        <dbReference type="ChEBI" id="CHEBI:30413"/>
    </cofactor>
</comment>
<reference evidence="5 6" key="1">
    <citation type="submission" date="2014-05" db="EMBL/GenBank/DDBJ databases">
        <title>Draft Genome Sequence of Kitasatospora cheerisanensis KCTC 2395.</title>
        <authorList>
            <person name="Nam D.H."/>
        </authorList>
    </citation>
    <scope>NUCLEOTIDE SEQUENCE [LARGE SCALE GENOMIC DNA]</scope>
    <source>
        <strain evidence="5 6">KCTC 2395</strain>
    </source>
</reference>
<evidence type="ECO:0000256" key="2">
    <source>
        <dbReference type="ARBA" id="ARBA00010617"/>
    </source>
</evidence>
<organism evidence="5 6">
    <name type="scientific">Kitasatospora cheerisanensis KCTC 2395</name>
    <dbReference type="NCBI Taxonomy" id="1348663"/>
    <lineage>
        <taxon>Bacteria</taxon>
        <taxon>Bacillati</taxon>
        <taxon>Actinomycetota</taxon>
        <taxon>Actinomycetes</taxon>
        <taxon>Kitasatosporales</taxon>
        <taxon>Streptomycetaceae</taxon>
        <taxon>Kitasatospora</taxon>
    </lineage>
</organism>
<name>A0A066ZA63_9ACTN</name>
<dbReference type="GO" id="GO:0020037">
    <property type="term" value="F:heme binding"/>
    <property type="evidence" value="ECO:0007669"/>
    <property type="project" value="InterPro"/>
</dbReference>
<dbReference type="PROSITE" id="PS00086">
    <property type="entry name" value="CYTOCHROME_P450"/>
    <property type="match status" value="1"/>
</dbReference>
<evidence type="ECO:0000256" key="4">
    <source>
        <dbReference type="RuleBase" id="RU000461"/>
    </source>
</evidence>
<dbReference type="eggNOG" id="COG2124">
    <property type="taxonomic scope" value="Bacteria"/>
</dbReference>
<sequence length="452" mass="49398">MVTAADSTLPELDAEELVRWRAGGGRLVDLLTAAQRLGPVAGFRLGERQVVLVTGPEEVQRVLARNPDTYVKHGHRAKVLLGDGLLCAAGEPWRRQRKLLQPQFTVRGIRTYEPQLRAAVAAFAERWRTAADHGEAREIDADLRFFSLDVIWRSLTAQALDEPTYRRLVAAGDSLAAIPAFAPATGETTADFSRAVADADTAAEHAIALARQAEEPTLIGVLLRAARELPEYDEKLVRDELLTLMVAGYETTATTLGWLFLLLDAHPEQRAWALAAGPAGSAERAAAIRALIDETLRLYPVAWLMPRHAAEADTVGGVPVPAGATVLLCPYLTHRDPALWADPETFRPQRFLAAERRPAPGTYFPFGLGPRACIGAQFAVREMTLLLEEVLPAFRPEIREQPAEAGYRLTVHPTARSGPCCTRADVRSREPRAGGADIRLREAVTGGQDRCR</sequence>
<protein>
    <submittedName>
        <fullName evidence="5">Cytochrome P450</fullName>
    </submittedName>
</protein>
<dbReference type="PANTHER" id="PTHR24305">
    <property type="entry name" value="CYTOCHROME P450"/>
    <property type="match status" value="1"/>
</dbReference>
<dbReference type="Pfam" id="PF00067">
    <property type="entry name" value="p450"/>
    <property type="match status" value="2"/>
</dbReference>
<dbReference type="InterPro" id="IPR002401">
    <property type="entry name" value="Cyt_P450_E_grp-I"/>
</dbReference>
<keyword evidence="3 4" id="KW-0349">Heme</keyword>
<dbReference type="GO" id="GO:0016705">
    <property type="term" value="F:oxidoreductase activity, acting on paired donors, with incorporation or reduction of molecular oxygen"/>
    <property type="evidence" value="ECO:0007669"/>
    <property type="project" value="InterPro"/>
</dbReference>
<keyword evidence="3 4" id="KW-0408">Iron</keyword>
<dbReference type="Gene3D" id="1.10.630.10">
    <property type="entry name" value="Cytochrome P450"/>
    <property type="match status" value="1"/>
</dbReference>
<dbReference type="GO" id="GO:0004497">
    <property type="term" value="F:monooxygenase activity"/>
    <property type="evidence" value="ECO:0007669"/>
    <property type="project" value="UniProtKB-KW"/>
</dbReference>
<dbReference type="PRINTS" id="PR00463">
    <property type="entry name" value="EP450I"/>
</dbReference>
<dbReference type="InterPro" id="IPR036396">
    <property type="entry name" value="Cyt_P450_sf"/>
</dbReference>
<evidence type="ECO:0000313" key="5">
    <source>
        <dbReference type="EMBL" id="KDN87055.1"/>
    </source>
</evidence>
<dbReference type="AlphaFoldDB" id="A0A066ZA63"/>
<dbReference type="InterPro" id="IPR017972">
    <property type="entry name" value="Cyt_P450_CS"/>
</dbReference>
<dbReference type="InterPro" id="IPR050121">
    <property type="entry name" value="Cytochrome_P450_monoxygenase"/>
</dbReference>
<evidence type="ECO:0000256" key="1">
    <source>
        <dbReference type="ARBA" id="ARBA00001971"/>
    </source>
</evidence>
<keyword evidence="4" id="KW-0560">Oxidoreductase</keyword>
<dbReference type="Proteomes" id="UP000027178">
    <property type="component" value="Unassembled WGS sequence"/>
</dbReference>
<dbReference type="GO" id="GO:0005506">
    <property type="term" value="F:iron ion binding"/>
    <property type="evidence" value="ECO:0007669"/>
    <property type="project" value="InterPro"/>
</dbReference>
<keyword evidence="4" id="KW-0503">Monooxygenase</keyword>
<keyword evidence="3 4" id="KW-0479">Metal-binding</keyword>
<proteinExistence type="inferred from homology"/>
<evidence type="ECO:0000313" key="6">
    <source>
        <dbReference type="Proteomes" id="UP000027178"/>
    </source>
</evidence>
<comment type="caution">
    <text evidence="5">The sequence shown here is derived from an EMBL/GenBank/DDBJ whole genome shotgun (WGS) entry which is preliminary data.</text>
</comment>
<dbReference type="InterPro" id="IPR001128">
    <property type="entry name" value="Cyt_P450"/>
</dbReference>
<keyword evidence="6" id="KW-1185">Reference proteome</keyword>
<feature type="binding site" description="axial binding residue" evidence="3">
    <location>
        <position position="373"/>
    </location>
    <ligand>
        <name>heme</name>
        <dbReference type="ChEBI" id="CHEBI:30413"/>
    </ligand>
    <ligandPart>
        <name>Fe</name>
        <dbReference type="ChEBI" id="CHEBI:18248"/>
    </ligandPart>
</feature>
<dbReference type="PRINTS" id="PR00385">
    <property type="entry name" value="P450"/>
</dbReference>
<dbReference type="PANTHER" id="PTHR24305:SF166">
    <property type="entry name" value="CYTOCHROME P450 12A4, MITOCHONDRIAL-RELATED"/>
    <property type="match status" value="1"/>
</dbReference>
<comment type="similarity">
    <text evidence="2 4">Belongs to the cytochrome P450 family.</text>
</comment>
<dbReference type="SUPFAM" id="SSF48264">
    <property type="entry name" value="Cytochrome P450"/>
    <property type="match status" value="1"/>
</dbReference>
<dbReference type="EMBL" id="JNBY01000050">
    <property type="protein sequence ID" value="KDN87055.1"/>
    <property type="molecule type" value="Genomic_DNA"/>
</dbReference>
<evidence type="ECO:0000256" key="3">
    <source>
        <dbReference type="PIRSR" id="PIRSR602401-1"/>
    </source>
</evidence>
<dbReference type="PATRIC" id="fig|1348663.4.peg.1088"/>